<evidence type="ECO:0000256" key="4">
    <source>
        <dbReference type="SAM" id="SignalP"/>
    </source>
</evidence>
<dbReference type="CDD" id="cd15797">
    <property type="entry name" value="PMEI"/>
    <property type="match status" value="1"/>
</dbReference>
<accession>A0A218XT57</accession>
<dbReference type="PANTHER" id="PTHR36710">
    <property type="entry name" value="PECTINESTERASE INHIBITOR-LIKE"/>
    <property type="match status" value="1"/>
</dbReference>
<evidence type="ECO:0000313" key="9">
    <source>
        <dbReference type="Proteomes" id="UP000233551"/>
    </source>
</evidence>
<dbReference type="InterPro" id="IPR052421">
    <property type="entry name" value="PCW_Enzyme_Inhibitor"/>
</dbReference>
<dbReference type="AlphaFoldDB" id="A0A218XT57"/>
<name>A0A218XT57_PUNGR</name>
<dbReference type="FunFam" id="1.20.140.40:FF:000008">
    <property type="entry name" value="Invertase/pectin methylesterase inhibitor family protein"/>
    <property type="match status" value="1"/>
</dbReference>
<proteinExistence type="inferred from homology"/>
<sequence>MAFFGGSTSSLLFALFVLLAVNPSSARFIGNTDATTEDLLGSICSGTLDPPFCSKVIKDIPEAAQASRLDSLGQAAIPFAHSKGEETHKYVQSLVGSATNPRLKENYGSCADNYNEAVGILEEAQGMFKSKDYPGVSIRASACMTEVDTCKESFKESGTTDPSQLPQKNEYFNMLCVIILRVANKLGGAA</sequence>
<dbReference type="Gene3D" id="1.20.140.40">
    <property type="entry name" value="Invertase/pectin methylesterase inhibitor family protein"/>
    <property type="match status" value="1"/>
</dbReference>
<dbReference type="GO" id="GO:0046910">
    <property type="term" value="F:pectinesterase inhibitor activity"/>
    <property type="evidence" value="ECO:0007669"/>
    <property type="project" value="InterPro"/>
</dbReference>
<organism evidence="6 8">
    <name type="scientific">Punica granatum</name>
    <name type="common">Pomegranate</name>
    <dbReference type="NCBI Taxonomy" id="22663"/>
    <lineage>
        <taxon>Eukaryota</taxon>
        <taxon>Viridiplantae</taxon>
        <taxon>Streptophyta</taxon>
        <taxon>Embryophyta</taxon>
        <taxon>Tracheophyta</taxon>
        <taxon>Spermatophyta</taxon>
        <taxon>Magnoliopsida</taxon>
        <taxon>eudicotyledons</taxon>
        <taxon>Gunneridae</taxon>
        <taxon>Pentapetalae</taxon>
        <taxon>rosids</taxon>
        <taxon>malvids</taxon>
        <taxon>Myrtales</taxon>
        <taxon>Lythraceae</taxon>
        <taxon>Punica</taxon>
    </lineage>
</organism>
<evidence type="ECO:0000313" key="8">
    <source>
        <dbReference type="Proteomes" id="UP000197138"/>
    </source>
</evidence>
<evidence type="ECO:0000313" key="6">
    <source>
        <dbReference type="EMBL" id="OWM88010.1"/>
    </source>
</evidence>
<evidence type="ECO:0000313" key="7">
    <source>
        <dbReference type="EMBL" id="PKI62670.1"/>
    </source>
</evidence>
<dbReference type="SMART" id="SM00856">
    <property type="entry name" value="PMEI"/>
    <property type="match status" value="1"/>
</dbReference>
<dbReference type="Proteomes" id="UP000233551">
    <property type="component" value="Unassembled WGS sequence"/>
</dbReference>
<dbReference type="EMBL" id="MTKT01000799">
    <property type="protein sequence ID" value="OWM88010.1"/>
    <property type="molecule type" value="Genomic_DNA"/>
</dbReference>
<dbReference type="InterPro" id="IPR006501">
    <property type="entry name" value="Pectinesterase_inhib_dom"/>
</dbReference>
<evidence type="ECO:0000259" key="5">
    <source>
        <dbReference type="SMART" id="SM00856"/>
    </source>
</evidence>
<dbReference type="InterPro" id="IPR034086">
    <property type="entry name" value="PMEI_plant"/>
</dbReference>
<feature type="domain" description="Pectinesterase inhibitor" evidence="5">
    <location>
        <begin position="35"/>
        <end position="182"/>
    </location>
</feature>
<reference evidence="7 9" key="3">
    <citation type="submission" date="2017-11" db="EMBL/GenBank/DDBJ databases">
        <title>De-novo sequencing of pomegranate (Punica granatum L.) genome.</title>
        <authorList>
            <person name="Akparov Z."/>
            <person name="Amiraslanov A."/>
            <person name="Hajiyeva S."/>
            <person name="Abbasov M."/>
            <person name="Kaur K."/>
            <person name="Hamwieh A."/>
            <person name="Solovyev V."/>
            <person name="Salamov A."/>
            <person name="Braich B."/>
            <person name="Kosarev P."/>
            <person name="Mahmoud A."/>
            <person name="Hajiyev E."/>
            <person name="Babayeva S."/>
            <person name="Izzatullayeva V."/>
            <person name="Mammadov A."/>
            <person name="Mammadov A."/>
            <person name="Sharifova S."/>
            <person name="Ojaghi J."/>
            <person name="Eynullazada K."/>
            <person name="Bayramov B."/>
            <person name="Abdulazimova A."/>
            <person name="Shahmuradov I."/>
        </authorList>
    </citation>
    <scope>NUCLEOTIDE SEQUENCE [LARGE SCALE GENOMIC DNA]</scope>
    <source>
        <strain evidence="7">AG2017</strain>
        <strain evidence="9">cv. AG2017</strain>
        <tissue evidence="7">Leaf</tissue>
    </source>
</reference>
<keyword evidence="1 4" id="KW-0732">Signal</keyword>
<feature type="chain" id="PRO_5014072068" description="Pectinesterase inhibitor domain-containing protein" evidence="4">
    <location>
        <begin position="27"/>
        <end position="190"/>
    </location>
</feature>
<protein>
    <recommendedName>
        <fullName evidence="5">Pectinesterase inhibitor domain-containing protein</fullName>
    </recommendedName>
</protein>
<comment type="similarity">
    <text evidence="3">Belongs to the PMEI family.</text>
</comment>
<reference evidence="8" key="1">
    <citation type="journal article" date="2017" name="Plant J.">
        <title>The pomegranate (Punica granatum L.) genome and the genomics of punicalagin biosynthesis.</title>
        <authorList>
            <person name="Qin G."/>
            <person name="Xu C."/>
            <person name="Ming R."/>
            <person name="Tang H."/>
            <person name="Guyot R."/>
            <person name="Kramer E.M."/>
            <person name="Hu Y."/>
            <person name="Yi X."/>
            <person name="Qi Y."/>
            <person name="Xu X."/>
            <person name="Gao Z."/>
            <person name="Pan H."/>
            <person name="Jian J."/>
            <person name="Tian Y."/>
            <person name="Yue Z."/>
            <person name="Xu Y."/>
        </authorList>
    </citation>
    <scope>NUCLEOTIDE SEQUENCE [LARGE SCALE GENOMIC DNA]</scope>
    <source>
        <strain evidence="8">cv. Dabenzi</strain>
    </source>
</reference>
<feature type="signal peptide" evidence="4">
    <location>
        <begin position="1"/>
        <end position="26"/>
    </location>
</feature>
<dbReference type="GeneID" id="116209464"/>
<dbReference type="Proteomes" id="UP000197138">
    <property type="component" value="Unassembled WGS sequence"/>
</dbReference>
<dbReference type="Pfam" id="PF04043">
    <property type="entry name" value="PMEI"/>
    <property type="match status" value="1"/>
</dbReference>
<dbReference type="InterPro" id="IPR035513">
    <property type="entry name" value="Invertase/methylesterase_inhib"/>
</dbReference>
<dbReference type="NCBIfam" id="TIGR01614">
    <property type="entry name" value="PME_inhib"/>
    <property type="match status" value="1"/>
</dbReference>
<keyword evidence="9" id="KW-1185">Reference proteome</keyword>
<comment type="caution">
    <text evidence="6">The sequence shown here is derived from an EMBL/GenBank/DDBJ whole genome shotgun (WGS) entry which is preliminary data.</text>
</comment>
<evidence type="ECO:0000256" key="1">
    <source>
        <dbReference type="ARBA" id="ARBA00022729"/>
    </source>
</evidence>
<reference evidence="6" key="2">
    <citation type="submission" date="2017-06" db="EMBL/GenBank/DDBJ databases">
        <title>The pomegranate genome and the genomics of punicalagin biosynthesis.</title>
        <authorList>
            <person name="Xu C."/>
        </authorList>
    </citation>
    <scope>NUCLEOTIDE SEQUENCE [LARGE SCALE GENOMIC DNA]</scope>
    <source>
        <tissue evidence="6">Fresh leaf</tissue>
    </source>
</reference>
<dbReference type="EMBL" id="PGOL01000953">
    <property type="protein sequence ID" value="PKI62670.1"/>
    <property type="molecule type" value="Genomic_DNA"/>
</dbReference>
<dbReference type="PANTHER" id="PTHR36710:SF4">
    <property type="entry name" value="PLANT INVERTASE_PECTIN METHYLESTERASE INHIBITOR SUPERFAMILY PROTEIN"/>
    <property type="match status" value="1"/>
</dbReference>
<evidence type="ECO:0000256" key="3">
    <source>
        <dbReference type="ARBA" id="ARBA00038471"/>
    </source>
</evidence>
<dbReference type="OrthoDB" id="764172at2759"/>
<gene>
    <name evidence="6" type="ORF">CDL15_Pgr016583</name>
    <name evidence="7" type="ORF">CRG98_016941</name>
</gene>
<dbReference type="SUPFAM" id="SSF101148">
    <property type="entry name" value="Plant invertase/pectin methylesterase inhibitor"/>
    <property type="match status" value="1"/>
</dbReference>
<evidence type="ECO:0000256" key="2">
    <source>
        <dbReference type="ARBA" id="ARBA00023157"/>
    </source>
</evidence>
<keyword evidence="2" id="KW-1015">Disulfide bond</keyword>